<dbReference type="RefSeq" id="WP_127700758.1">
    <property type="nucleotide sequence ID" value="NZ_SACS01000027.1"/>
</dbReference>
<dbReference type="OrthoDB" id="5764299at2"/>
<organism evidence="1 2">
    <name type="scientific">Rheinheimera riviphila</name>
    <dbReference type="NCBI Taxonomy" id="1834037"/>
    <lineage>
        <taxon>Bacteria</taxon>
        <taxon>Pseudomonadati</taxon>
        <taxon>Pseudomonadota</taxon>
        <taxon>Gammaproteobacteria</taxon>
        <taxon>Chromatiales</taxon>
        <taxon>Chromatiaceae</taxon>
        <taxon>Rheinheimera</taxon>
    </lineage>
</organism>
<reference evidence="1 2" key="1">
    <citation type="submission" date="2019-01" db="EMBL/GenBank/DDBJ databases">
        <authorList>
            <person name="Chen W.-M."/>
        </authorList>
    </citation>
    <scope>NUCLEOTIDE SEQUENCE [LARGE SCALE GENOMIC DNA]</scope>
    <source>
        <strain evidence="1 2">KYPC3</strain>
    </source>
</reference>
<dbReference type="AlphaFoldDB" id="A0A437QEW9"/>
<dbReference type="EMBL" id="SACS01000027">
    <property type="protein sequence ID" value="RVU33090.1"/>
    <property type="molecule type" value="Genomic_DNA"/>
</dbReference>
<keyword evidence="2" id="KW-1185">Reference proteome</keyword>
<gene>
    <name evidence="1" type="ORF">EOE67_18210</name>
</gene>
<evidence type="ECO:0000313" key="2">
    <source>
        <dbReference type="Proteomes" id="UP000283077"/>
    </source>
</evidence>
<protein>
    <submittedName>
        <fullName evidence="1">Transporter substrate-binding domain-containing protein</fullName>
    </submittedName>
</protein>
<accession>A0A437QEW9</accession>
<dbReference type="Proteomes" id="UP000283077">
    <property type="component" value="Unassembled WGS sequence"/>
</dbReference>
<evidence type="ECO:0000313" key="1">
    <source>
        <dbReference type="EMBL" id="RVU33090.1"/>
    </source>
</evidence>
<dbReference type="SUPFAM" id="SSF53850">
    <property type="entry name" value="Periplasmic binding protein-like II"/>
    <property type="match status" value="1"/>
</dbReference>
<proteinExistence type="predicted"/>
<name>A0A437QEW9_9GAMM</name>
<sequence>MLSQFPDRQQHAEKKPQSLLKACGGKLLLGGAACLLWLSTVQAQEPIQIKKQTRQVQPMLWLTDAVNNQPVYKTSQPVDVSGATLQLMLPKLAQYQIQTMVVNNQRAMDLLKARPNACAGNKIITSERLNNSYASKLPQVVFPGLRIFSRADSVAAKIMAEMLDAQGRISVRKVLLEAHKLRFVVVSGRNYGAELDALIEAPQWQNRFWQREADDMAAGVVDMVRTGRIDLMLEYPNVAAHYQAQQTDGTKLVSYAIAESPAFLLGHILCSRTAQGKEMLQQFDAALADVTKTKAYLDAHLRWFAPDYHAEFRKIYNQVYHTSF</sequence>
<comment type="caution">
    <text evidence="1">The sequence shown here is derived from an EMBL/GenBank/DDBJ whole genome shotgun (WGS) entry which is preliminary data.</text>
</comment>